<evidence type="ECO:0000313" key="3">
    <source>
        <dbReference type="Proteomes" id="UP000001075"/>
    </source>
</evidence>
<feature type="compositionally biased region" description="Basic and acidic residues" evidence="1">
    <location>
        <begin position="1"/>
        <end position="18"/>
    </location>
</feature>
<dbReference type="InParanoid" id="G3HYD6"/>
<reference evidence="3" key="1">
    <citation type="journal article" date="2011" name="Nat. Biotechnol.">
        <title>The genomic sequence of the Chinese hamster ovary (CHO)-K1 cell line.</title>
        <authorList>
            <person name="Xu X."/>
            <person name="Nagarajan H."/>
            <person name="Lewis N.E."/>
            <person name="Pan S."/>
            <person name="Cai Z."/>
            <person name="Liu X."/>
            <person name="Chen W."/>
            <person name="Xie M."/>
            <person name="Wang W."/>
            <person name="Hammond S."/>
            <person name="Andersen M.R."/>
            <person name="Neff N."/>
            <person name="Passarelli B."/>
            <person name="Koh W."/>
            <person name="Fan H.C."/>
            <person name="Wang J."/>
            <person name="Gui Y."/>
            <person name="Lee K.H."/>
            <person name="Betenbaugh M.J."/>
            <person name="Quake S.R."/>
            <person name="Famili I."/>
            <person name="Palsson B.O."/>
            <person name="Wang J."/>
        </authorList>
    </citation>
    <scope>NUCLEOTIDE SEQUENCE [LARGE SCALE GENOMIC DNA]</scope>
    <source>
        <strain evidence="3">CHO K1 cell line</strain>
    </source>
</reference>
<protein>
    <submittedName>
        <fullName evidence="2">Uncharacterized protein</fullName>
    </submittedName>
</protein>
<proteinExistence type="predicted"/>
<evidence type="ECO:0000313" key="2">
    <source>
        <dbReference type="EMBL" id="EGW13453.1"/>
    </source>
</evidence>
<organism evidence="2 3">
    <name type="scientific">Cricetulus griseus</name>
    <name type="common">Chinese hamster</name>
    <name type="synonym">Cricetulus barabensis griseus</name>
    <dbReference type="NCBI Taxonomy" id="10029"/>
    <lineage>
        <taxon>Eukaryota</taxon>
        <taxon>Metazoa</taxon>
        <taxon>Chordata</taxon>
        <taxon>Craniata</taxon>
        <taxon>Vertebrata</taxon>
        <taxon>Euteleostomi</taxon>
        <taxon>Mammalia</taxon>
        <taxon>Eutheria</taxon>
        <taxon>Euarchontoglires</taxon>
        <taxon>Glires</taxon>
        <taxon>Rodentia</taxon>
        <taxon>Myomorpha</taxon>
        <taxon>Muroidea</taxon>
        <taxon>Cricetidae</taxon>
        <taxon>Cricetinae</taxon>
        <taxon>Cricetulus</taxon>
    </lineage>
</organism>
<dbReference type="Proteomes" id="UP000001075">
    <property type="component" value="Unassembled WGS sequence"/>
</dbReference>
<name>G3HYD6_CRIGR</name>
<evidence type="ECO:0000256" key="1">
    <source>
        <dbReference type="SAM" id="MobiDB-lite"/>
    </source>
</evidence>
<accession>G3HYD6</accession>
<gene>
    <name evidence="2" type="ORF">I79_016061</name>
</gene>
<sequence>MGPKRREARTDPETERSSGDPGPEPSRRAAGMGAAGIGPNSRGQARVRGGQTHRT</sequence>
<dbReference type="AlphaFoldDB" id="G3HYD6"/>
<dbReference type="EMBL" id="JH000920">
    <property type="protein sequence ID" value="EGW13453.1"/>
    <property type="molecule type" value="Genomic_DNA"/>
</dbReference>
<feature type="region of interest" description="Disordered" evidence="1">
    <location>
        <begin position="1"/>
        <end position="55"/>
    </location>
</feature>